<dbReference type="Proteomes" id="UP000015104">
    <property type="component" value="Unassembled WGS sequence"/>
</dbReference>
<dbReference type="STRING" id="32264.T1L1F5"/>
<dbReference type="HOGENOM" id="CLU_006586_5_0_1"/>
<dbReference type="InterPro" id="IPR051093">
    <property type="entry name" value="Neuroligin/BSAL"/>
</dbReference>
<keyword evidence="5" id="KW-0472">Membrane</keyword>
<accession>T1L1F5</accession>
<evidence type="ECO:0000259" key="6">
    <source>
        <dbReference type="Pfam" id="PF00135"/>
    </source>
</evidence>
<dbReference type="PROSITE" id="PS00941">
    <property type="entry name" value="CARBOXYLESTERASE_B_2"/>
    <property type="match status" value="1"/>
</dbReference>
<evidence type="ECO:0000256" key="5">
    <source>
        <dbReference type="SAM" id="Phobius"/>
    </source>
</evidence>
<keyword evidence="3" id="KW-0325">Glycoprotein</keyword>
<dbReference type="SUPFAM" id="SSF53474">
    <property type="entry name" value="alpha/beta-Hydrolases"/>
    <property type="match status" value="1"/>
</dbReference>
<evidence type="ECO:0000256" key="3">
    <source>
        <dbReference type="ARBA" id="ARBA00023180"/>
    </source>
</evidence>
<dbReference type="InterPro" id="IPR029058">
    <property type="entry name" value="AB_hydrolase_fold"/>
</dbReference>
<sequence length="974" mass="107924">MIKMEMASTKVGYKPSSITPKNVIYKNVKCALIVFLITNLTVFWLNCVITTVSADYSTNRRPSNRIISTKYGSLRGVYVNLPHNLQPIEMFLGIPYASPPVGKLRFMPPVTPAPWNGIKNADNYGPVCPQRLPNLSNETDALLRMTSYRLAHLKRLVPLLQNQSEDCLYLNIYLPAKASQSITTLYPVIMFIHGESYEWNSGSVYDGSILSSFGEVIVVTINYRLGALGFFPSLDGTSRGNFGLMDQVAALHWIQENIGEFGGSSSNVTIFGHDYGASFVNLLMLSPMGRGLFQRAIMSSGSALSPFSMATDSIKYSKILADRVGCTSDNNKNTVLLNCLRKKSLDEIMSVSFDVPKHLTLFGPTVDGIVIPGDPLTLMTDETSLFGSYELLTGVTRVEYFHSFTDSDVHQGIEPSKRDRIIRTLVRNLYDYHLQEIYLTISNEYTDWTRPTSHPLNILDSLTDLLSDSLVVAPLIKVATLHSRRPKKTYFYSFLYSTEEGDYPSRLGCVSGQELNYLFGAPLISGLKLSHFSSSYTRSEIALSETLITNWVAFAKYGDPNNKDDLDMLKPNNSNNNYHNYSNINRESRNNNNRIDKITWPIYEEHQQQYYALTIKPKLRDHYHAHRMSYWLNLIPKLHVPGSSANQDHHLLHNHGDLSTYDGIVRANRLPILLSPSSSTSAVSPSASLSPSSVVIGESGLLSSSYPNSSITHPGLLDGSSLEGVSSSSSSFSGDQRPSALDSNISDKSSSQSSNSIVNFFGTHVTYTTALSVTIAIGCSLLILNVLIFAGFFYTRDLIKSKKSSNSNNDKAKQVTEAELSKMKNRWQLSKETDRSTISYYPESNFICPSETLTGNTGNQGMGLNNGPNDIQMDSSGSPLPVHHWISSSQQQQQQQQSIACSNFKGYQLHPFTSETIDILQTGHHVSLNNCTYTATINPSTVGNVEKNLTNLMDTSSLVIDDHKGKSIPNETGI</sequence>
<dbReference type="PANTHER" id="PTHR43903">
    <property type="entry name" value="NEUROLIGIN"/>
    <property type="match status" value="1"/>
</dbReference>
<comment type="similarity">
    <text evidence="1">Belongs to the type-B carboxylesterase/lipase family.</text>
</comment>
<feature type="domain" description="Carboxylesterase type B" evidence="6">
    <location>
        <begin position="64"/>
        <end position="631"/>
    </location>
</feature>
<reference evidence="8" key="1">
    <citation type="submission" date="2011-08" db="EMBL/GenBank/DDBJ databases">
        <authorList>
            <person name="Rombauts S."/>
        </authorList>
    </citation>
    <scope>NUCLEOTIDE SEQUENCE</scope>
    <source>
        <strain evidence="8">London</strain>
    </source>
</reference>
<evidence type="ECO:0000313" key="8">
    <source>
        <dbReference type="Proteomes" id="UP000015104"/>
    </source>
</evidence>
<evidence type="ECO:0000256" key="1">
    <source>
        <dbReference type="ARBA" id="ARBA00005964"/>
    </source>
</evidence>
<dbReference type="InterPro" id="IPR019819">
    <property type="entry name" value="Carboxylesterase_B_CS"/>
</dbReference>
<feature type="region of interest" description="Disordered" evidence="4">
    <location>
        <begin position="727"/>
        <end position="753"/>
    </location>
</feature>
<keyword evidence="5" id="KW-1133">Transmembrane helix</keyword>
<dbReference type="EMBL" id="CAEY01000898">
    <property type="status" value="NOT_ANNOTATED_CDS"/>
    <property type="molecule type" value="Genomic_DNA"/>
</dbReference>
<dbReference type="Pfam" id="PF00135">
    <property type="entry name" value="COesterase"/>
    <property type="match status" value="1"/>
</dbReference>
<keyword evidence="5" id="KW-0812">Transmembrane</keyword>
<dbReference type="EMBL" id="CAEY01000897">
    <property type="status" value="NOT_ANNOTATED_CDS"/>
    <property type="molecule type" value="Genomic_DNA"/>
</dbReference>
<dbReference type="EnsemblMetazoa" id="tetur31g01560.1">
    <property type="protein sequence ID" value="tetur31g01560.1"/>
    <property type="gene ID" value="tetur31g01560"/>
</dbReference>
<feature type="transmembrane region" description="Helical" evidence="5">
    <location>
        <begin position="770"/>
        <end position="794"/>
    </location>
</feature>
<organism evidence="7 8">
    <name type="scientific">Tetranychus urticae</name>
    <name type="common">Two-spotted spider mite</name>
    <dbReference type="NCBI Taxonomy" id="32264"/>
    <lineage>
        <taxon>Eukaryota</taxon>
        <taxon>Metazoa</taxon>
        <taxon>Ecdysozoa</taxon>
        <taxon>Arthropoda</taxon>
        <taxon>Chelicerata</taxon>
        <taxon>Arachnida</taxon>
        <taxon>Acari</taxon>
        <taxon>Acariformes</taxon>
        <taxon>Trombidiformes</taxon>
        <taxon>Prostigmata</taxon>
        <taxon>Eleutherengona</taxon>
        <taxon>Raphignathae</taxon>
        <taxon>Tetranychoidea</taxon>
        <taxon>Tetranychidae</taxon>
        <taxon>Tetranychus</taxon>
    </lineage>
</organism>
<feature type="compositionally biased region" description="Low complexity" evidence="4">
    <location>
        <begin position="742"/>
        <end position="753"/>
    </location>
</feature>
<evidence type="ECO:0000256" key="4">
    <source>
        <dbReference type="SAM" id="MobiDB-lite"/>
    </source>
</evidence>
<proteinExistence type="inferred from homology"/>
<dbReference type="AlphaFoldDB" id="T1L1F5"/>
<dbReference type="Gene3D" id="3.40.50.1820">
    <property type="entry name" value="alpha/beta hydrolase"/>
    <property type="match status" value="1"/>
</dbReference>
<evidence type="ECO:0000313" key="7">
    <source>
        <dbReference type="EnsemblMetazoa" id="tetur31g01560.1"/>
    </source>
</evidence>
<keyword evidence="8" id="KW-1185">Reference proteome</keyword>
<evidence type="ECO:0000256" key="2">
    <source>
        <dbReference type="ARBA" id="ARBA00022729"/>
    </source>
</evidence>
<keyword evidence="2" id="KW-0732">Signal</keyword>
<dbReference type="eggNOG" id="KOG1516">
    <property type="taxonomic scope" value="Eukaryota"/>
</dbReference>
<protein>
    <recommendedName>
        <fullName evidence="6">Carboxylesterase type B domain-containing protein</fullName>
    </recommendedName>
</protein>
<reference evidence="7" key="2">
    <citation type="submission" date="2015-06" db="UniProtKB">
        <authorList>
            <consortium name="EnsemblMetazoa"/>
        </authorList>
    </citation>
    <scope>IDENTIFICATION</scope>
</reference>
<name>T1L1F5_TETUR</name>
<dbReference type="InterPro" id="IPR002018">
    <property type="entry name" value="CarbesteraseB"/>
</dbReference>